<dbReference type="Gene3D" id="3.40.50.1970">
    <property type="match status" value="2"/>
</dbReference>
<sequence length="236" mass="26470">MFTERWFFVVTNTKVAPLYLDKVVEALTRDNPNVSVERVILPDGEKCKNMDTLMKVFDKAIGSRLDQRCKFVALGGGVIGTCVAMLLFLTFGVDSSVGSKTAINHSLGKNLIGAFYQPQCTLIDTDTLNTLPDRELASGLAEAIKCKRNWGRQWELAPWRSCCSWHGYRLVWIDDALVKRTTNIFKQSKLPIAPAESVTIEMFKPVMAVDKKVADGLLRLSPSERSFGKLCLHRRI</sequence>
<dbReference type="Pfam" id="PF01761">
    <property type="entry name" value="DHQ_synthase"/>
    <property type="match status" value="1"/>
</dbReference>
<keyword evidence="8" id="KW-1185">Reference proteome</keyword>
<dbReference type="GO" id="GO:0009073">
    <property type="term" value="P:aromatic amino acid family biosynthetic process"/>
    <property type="evidence" value="ECO:0007669"/>
    <property type="project" value="UniProtKB-KW"/>
</dbReference>
<dbReference type="Proteomes" id="UP000315295">
    <property type="component" value="Unassembled WGS sequence"/>
</dbReference>
<dbReference type="InterPro" id="IPR030960">
    <property type="entry name" value="DHQS/DOIS_N"/>
</dbReference>
<dbReference type="Gene3D" id="1.20.1090.10">
    <property type="entry name" value="Dehydroquinate synthase-like - alpha domain"/>
    <property type="match status" value="1"/>
</dbReference>
<dbReference type="PANTHER" id="PTHR43622">
    <property type="entry name" value="3-DEHYDROQUINATE SYNTHASE"/>
    <property type="match status" value="1"/>
</dbReference>
<keyword evidence="5" id="KW-1133">Transmembrane helix</keyword>
<keyword evidence="2" id="KW-0520">NAD</keyword>
<dbReference type="EMBL" id="VIEB01000587">
    <property type="protein sequence ID" value="TQD85741.1"/>
    <property type="molecule type" value="Genomic_DNA"/>
</dbReference>
<accession>A0A540LGZ1</accession>
<evidence type="ECO:0000256" key="5">
    <source>
        <dbReference type="SAM" id="Phobius"/>
    </source>
</evidence>
<keyword evidence="5" id="KW-0812">Transmembrane</keyword>
<dbReference type="GO" id="GO:0003856">
    <property type="term" value="F:3-dehydroquinate synthase activity"/>
    <property type="evidence" value="ECO:0007669"/>
    <property type="project" value="TreeGrafter"/>
</dbReference>
<comment type="caution">
    <text evidence="7">The sequence shown here is derived from an EMBL/GenBank/DDBJ whole genome shotgun (WGS) entry which is preliminary data.</text>
</comment>
<reference evidence="7 8" key="1">
    <citation type="journal article" date="2019" name="G3 (Bethesda)">
        <title>Sequencing of a Wild Apple (Malus baccata) Genome Unravels the Differences Between Cultivated and Wild Apple Species Regarding Disease Resistance and Cold Tolerance.</title>
        <authorList>
            <person name="Chen X."/>
        </authorList>
    </citation>
    <scope>NUCLEOTIDE SEQUENCE [LARGE SCALE GENOMIC DNA]</scope>
    <source>
        <strain evidence="8">cv. Shandingzi</strain>
        <tissue evidence="7">Leaves</tissue>
    </source>
</reference>
<organism evidence="7 8">
    <name type="scientific">Malus baccata</name>
    <name type="common">Siberian crab apple</name>
    <name type="synonym">Pyrus baccata</name>
    <dbReference type="NCBI Taxonomy" id="106549"/>
    <lineage>
        <taxon>Eukaryota</taxon>
        <taxon>Viridiplantae</taxon>
        <taxon>Streptophyta</taxon>
        <taxon>Embryophyta</taxon>
        <taxon>Tracheophyta</taxon>
        <taxon>Spermatophyta</taxon>
        <taxon>Magnoliopsida</taxon>
        <taxon>eudicotyledons</taxon>
        <taxon>Gunneridae</taxon>
        <taxon>Pentapetalae</taxon>
        <taxon>rosids</taxon>
        <taxon>fabids</taxon>
        <taxon>Rosales</taxon>
        <taxon>Rosaceae</taxon>
        <taxon>Amygdaloideae</taxon>
        <taxon>Maleae</taxon>
        <taxon>Malus</taxon>
    </lineage>
</organism>
<protein>
    <recommendedName>
        <fullName evidence="6">3-dehydroquinate synthase N-terminal domain-containing protein</fullName>
    </recommendedName>
</protein>
<feature type="transmembrane region" description="Helical" evidence="5">
    <location>
        <begin position="71"/>
        <end position="93"/>
    </location>
</feature>
<dbReference type="InterPro" id="IPR050071">
    <property type="entry name" value="Dehydroquinate_synthase"/>
</dbReference>
<name>A0A540LGZ1_MALBA</name>
<evidence type="ECO:0000259" key="6">
    <source>
        <dbReference type="Pfam" id="PF01761"/>
    </source>
</evidence>
<keyword evidence="1" id="KW-0028">Amino-acid biosynthesis</keyword>
<feature type="domain" description="3-dehydroquinate synthase N-terminal" evidence="6">
    <location>
        <begin position="39"/>
        <end position="137"/>
    </location>
</feature>
<evidence type="ECO:0000256" key="4">
    <source>
        <dbReference type="ARBA" id="ARBA00023239"/>
    </source>
</evidence>
<evidence type="ECO:0000256" key="1">
    <source>
        <dbReference type="ARBA" id="ARBA00022605"/>
    </source>
</evidence>
<dbReference type="STRING" id="106549.A0A540LGZ1"/>
<evidence type="ECO:0000256" key="3">
    <source>
        <dbReference type="ARBA" id="ARBA00023141"/>
    </source>
</evidence>
<evidence type="ECO:0000256" key="2">
    <source>
        <dbReference type="ARBA" id="ARBA00023027"/>
    </source>
</evidence>
<evidence type="ECO:0000313" key="7">
    <source>
        <dbReference type="EMBL" id="TQD85741.1"/>
    </source>
</evidence>
<dbReference type="SUPFAM" id="SSF56796">
    <property type="entry name" value="Dehydroquinate synthase-like"/>
    <property type="match status" value="1"/>
</dbReference>
<dbReference type="PANTHER" id="PTHR43622:SF7">
    <property type="entry name" value="3-DEHYDROQUINATE SYNTHASE, CHLOROPLASTIC"/>
    <property type="match status" value="1"/>
</dbReference>
<dbReference type="AlphaFoldDB" id="A0A540LGZ1"/>
<gene>
    <name evidence="7" type="ORF">C1H46_028657</name>
</gene>
<proteinExistence type="predicted"/>
<keyword evidence="4" id="KW-0456">Lyase</keyword>
<keyword evidence="3" id="KW-0057">Aromatic amino acid biosynthesis</keyword>
<keyword evidence="5" id="KW-0472">Membrane</keyword>
<evidence type="ECO:0000313" key="8">
    <source>
        <dbReference type="Proteomes" id="UP000315295"/>
    </source>
</evidence>
<dbReference type="GO" id="GO:0008652">
    <property type="term" value="P:amino acid biosynthetic process"/>
    <property type="evidence" value="ECO:0007669"/>
    <property type="project" value="UniProtKB-KW"/>
</dbReference>